<name>A0A9N8VKE9_9GLOM</name>
<organism evidence="3 4">
    <name type="scientific">Racocetra fulgida</name>
    <dbReference type="NCBI Taxonomy" id="60492"/>
    <lineage>
        <taxon>Eukaryota</taxon>
        <taxon>Fungi</taxon>
        <taxon>Fungi incertae sedis</taxon>
        <taxon>Mucoromycota</taxon>
        <taxon>Glomeromycotina</taxon>
        <taxon>Glomeromycetes</taxon>
        <taxon>Diversisporales</taxon>
        <taxon>Gigasporaceae</taxon>
        <taxon>Racocetra</taxon>
    </lineage>
</organism>
<feature type="transmembrane region" description="Helical" evidence="2">
    <location>
        <begin position="6"/>
        <end position="23"/>
    </location>
</feature>
<comment type="caution">
    <text evidence="3">The sequence shown here is derived from an EMBL/GenBank/DDBJ whole genome shotgun (WGS) entry which is preliminary data.</text>
</comment>
<keyword evidence="2" id="KW-0812">Transmembrane</keyword>
<keyword evidence="2" id="KW-0472">Membrane</keyword>
<gene>
    <name evidence="3" type="ORF">RFULGI_LOCUS578</name>
</gene>
<dbReference type="PROSITE" id="PS51257">
    <property type="entry name" value="PROKAR_LIPOPROTEIN"/>
    <property type="match status" value="1"/>
</dbReference>
<feature type="compositionally biased region" description="Pro residues" evidence="1">
    <location>
        <begin position="171"/>
        <end position="181"/>
    </location>
</feature>
<dbReference type="AlphaFoldDB" id="A0A9N8VKE9"/>
<accession>A0A9N8VKE9</accession>
<proteinExistence type="predicted"/>
<dbReference type="Proteomes" id="UP000789396">
    <property type="component" value="Unassembled WGS sequence"/>
</dbReference>
<evidence type="ECO:0000313" key="4">
    <source>
        <dbReference type="Proteomes" id="UP000789396"/>
    </source>
</evidence>
<feature type="region of interest" description="Disordered" evidence="1">
    <location>
        <begin position="36"/>
        <end position="209"/>
    </location>
</feature>
<dbReference type="OrthoDB" id="2449709at2759"/>
<feature type="transmembrane region" description="Helical" evidence="2">
    <location>
        <begin position="245"/>
        <end position="263"/>
    </location>
</feature>
<keyword evidence="4" id="KW-1185">Reference proteome</keyword>
<feature type="compositionally biased region" description="Polar residues" evidence="1">
    <location>
        <begin position="124"/>
        <end position="170"/>
    </location>
</feature>
<dbReference type="EMBL" id="CAJVPZ010000245">
    <property type="protein sequence ID" value="CAG8458568.1"/>
    <property type="molecule type" value="Genomic_DNA"/>
</dbReference>
<reference evidence="3" key="1">
    <citation type="submission" date="2021-06" db="EMBL/GenBank/DDBJ databases">
        <authorList>
            <person name="Kallberg Y."/>
            <person name="Tangrot J."/>
            <person name="Rosling A."/>
        </authorList>
    </citation>
    <scope>NUCLEOTIDE SEQUENCE</scope>
    <source>
        <strain evidence="3">IN212</strain>
    </source>
</reference>
<feature type="compositionally biased region" description="Polar residues" evidence="1">
    <location>
        <begin position="80"/>
        <end position="97"/>
    </location>
</feature>
<feature type="compositionally biased region" description="Acidic residues" evidence="1">
    <location>
        <begin position="197"/>
        <end position="208"/>
    </location>
</feature>
<sequence length="264" mass="27405">MASKRIIYIFLYFLLLALSCIITEAKKKVKAEGANVPLAGPTTTTDNALESAPPAAINGPVENVENGNDATVTPGYTPVPSVSSTADDANPNSQITDTPAGLPANVDAPVTQSQTSASLSQTLPNQPTTSPQPAQLNASQPALPNQVDQAQPTSQPTLHSTTQASQSTVQPAPPASKPTEPPKSNQKNNDKNSDNTDSNDSDDVEADDNNPQQTTVYAVAPGKQATQLDSTSGASTVIMTRKSDYYSGIMAALSMVVIGSVLMI</sequence>
<evidence type="ECO:0000256" key="2">
    <source>
        <dbReference type="SAM" id="Phobius"/>
    </source>
</evidence>
<feature type="compositionally biased region" description="Low complexity" evidence="1">
    <location>
        <begin position="111"/>
        <end position="123"/>
    </location>
</feature>
<evidence type="ECO:0000256" key="1">
    <source>
        <dbReference type="SAM" id="MobiDB-lite"/>
    </source>
</evidence>
<protein>
    <submittedName>
        <fullName evidence="3">7544_t:CDS:1</fullName>
    </submittedName>
</protein>
<evidence type="ECO:0000313" key="3">
    <source>
        <dbReference type="EMBL" id="CAG8458568.1"/>
    </source>
</evidence>
<keyword evidence="2" id="KW-1133">Transmembrane helix</keyword>